<dbReference type="GeneID" id="54461415"/>
<proteinExistence type="predicted"/>
<evidence type="ECO:0000256" key="1">
    <source>
        <dbReference type="SAM" id="MobiDB-lite"/>
    </source>
</evidence>
<dbReference type="AlphaFoldDB" id="A0A6A6YFB1"/>
<keyword evidence="3" id="KW-1185">Reference proteome</keyword>
<evidence type="ECO:0000313" key="2">
    <source>
        <dbReference type="EMBL" id="KAF2807481.1"/>
    </source>
</evidence>
<dbReference type="EMBL" id="MU003705">
    <property type="protein sequence ID" value="KAF2807481.1"/>
    <property type="molecule type" value="Genomic_DNA"/>
</dbReference>
<name>A0A6A6YFB1_9PEZI</name>
<reference evidence="2 4" key="1">
    <citation type="journal article" date="2020" name="Stud. Mycol.">
        <title>101 Dothideomycetes genomes: a test case for predicting lifestyles and emergence of pathogens.</title>
        <authorList>
            <person name="Haridas S."/>
            <person name="Albert R."/>
            <person name="Binder M."/>
            <person name="Bloem J."/>
            <person name="Labutti K."/>
            <person name="Salamov A."/>
            <person name="Andreopoulos B."/>
            <person name="Baker S."/>
            <person name="Barry K."/>
            <person name="Bills G."/>
            <person name="Bluhm B."/>
            <person name="Cannon C."/>
            <person name="Castanera R."/>
            <person name="Culley D."/>
            <person name="Daum C."/>
            <person name="Ezra D."/>
            <person name="Gonzalez J."/>
            <person name="Henrissat B."/>
            <person name="Kuo A."/>
            <person name="Liang C."/>
            <person name="Lipzen A."/>
            <person name="Lutzoni F."/>
            <person name="Magnuson J."/>
            <person name="Mondo S."/>
            <person name="Nolan M."/>
            <person name="Ohm R."/>
            <person name="Pangilinan J."/>
            <person name="Park H.-J."/>
            <person name="Ramirez L."/>
            <person name="Alfaro M."/>
            <person name="Sun H."/>
            <person name="Tritt A."/>
            <person name="Yoshinaga Y."/>
            <person name="Zwiers L.-H."/>
            <person name="Turgeon B."/>
            <person name="Goodwin S."/>
            <person name="Spatafora J."/>
            <person name="Crous P."/>
            <person name="Grigoriev I."/>
        </authorList>
    </citation>
    <scope>NUCLEOTIDE SEQUENCE</scope>
    <source>
        <strain evidence="2 4">CBS 304.34</strain>
    </source>
</reference>
<evidence type="ECO:0000313" key="4">
    <source>
        <dbReference type="RefSeq" id="XP_033574445.1"/>
    </source>
</evidence>
<organism evidence="2">
    <name type="scientific">Mytilinidion resinicola</name>
    <dbReference type="NCBI Taxonomy" id="574789"/>
    <lineage>
        <taxon>Eukaryota</taxon>
        <taxon>Fungi</taxon>
        <taxon>Dikarya</taxon>
        <taxon>Ascomycota</taxon>
        <taxon>Pezizomycotina</taxon>
        <taxon>Dothideomycetes</taxon>
        <taxon>Pleosporomycetidae</taxon>
        <taxon>Mytilinidiales</taxon>
        <taxon>Mytilinidiaceae</taxon>
        <taxon>Mytilinidion</taxon>
    </lineage>
</organism>
<dbReference type="Proteomes" id="UP000504636">
    <property type="component" value="Unplaced"/>
</dbReference>
<dbReference type="RefSeq" id="XP_033574445.1">
    <property type="nucleotide sequence ID" value="XM_033720522.1"/>
</dbReference>
<evidence type="ECO:0000313" key="3">
    <source>
        <dbReference type="Proteomes" id="UP000504636"/>
    </source>
</evidence>
<reference evidence="4" key="3">
    <citation type="submission" date="2025-04" db="UniProtKB">
        <authorList>
            <consortium name="RefSeq"/>
        </authorList>
    </citation>
    <scope>IDENTIFICATION</scope>
    <source>
        <strain evidence="4">CBS 304.34</strain>
    </source>
</reference>
<accession>A0A6A6YFB1</accession>
<gene>
    <name evidence="2 4" type="ORF">BDZ99DRAFT_465346</name>
</gene>
<feature type="region of interest" description="Disordered" evidence="1">
    <location>
        <begin position="33"/>
        <end position="56"/>
    </location>
</feature>
<sequence length="72" mass="8461">MPAWNGSISRQIRLCEVCIKVFDGRWPDGRRVQTFITDGTQKSKKSRKQDGDKRDEKARLEDFNRFIESEQA</sequence>
<protein>
    <submittedName>
        <fullName evidence="2 4">Uncharacterized protein</fullName>
    </submittedName>
</protein>
<reference evidence="4" key="2">
    <citation type="submission" date="2020-04" db="EMBL/GenBank/DDBJ databases">
        <authorList>
            <consortium name="NCBI Genome Project"/>
        </authorList>
    </citation>
    <scope>NUCLEOTIDE SEQUENCE</scope>
    <source>
        <strain evidence="4">CBS 304.34</strain>
    </source>
</reference>